<evidence type="ECO:0000256" key="8">
    <source>
        <dbReference type="PIRSR" id="PIRSR001589-1"/>
    </source>
</evidence>
<proteinExistence type="inferred from homology"/>
<dbReference type="InterPro" id="IPR033738">
    <property type="entry name" value="AsnB_N"/>
</dbReference>
<comment type="pathway">
    <text evidence="1">Amino-acid biosynthesis; L-asparagine biosynthesis; L-asparagine from L-aspartate (L-Gln route): step 1/1.</text>
</comment>
<dbReference type="GO" id="GO:0004066">
    <property type="term" value="F:asparagine synthase (glutamine-hydrolyzing) activity"/>
    <property type="evidence" value="ECO:0007669"/>
    <property type="project" value="UniProtKB-EC"/>
</dbReference>
<gene>
    <name evidence="12" type="primary">asnB</name>
    <name evidence="12" type="ORF">C6571_03450</name>
</gene>
<keyword evidence="8" id="KW-0028">Amino-acid biosynthesis</keyword>
<dbReference type="InterPro" id="IPR001962">
    <property type="entry name" value="Asn_synthase"/>
</dbReference>
<dbReference type="EC" id="6.3.5.4" evidence="3"/>
<dbReference type="Pfam" id="PF13537">
    <property type="entry name" value="GATase_7"/>
    <property type="match status" value="1"/>
</dbReference>
<dbReference type="CDD" id="cd00712">
    <property type="entry name" value="AsnB"/>
    <property type="match status" value="1"/>
</dbReference>
<dbReference type="InterPro" id="IPR029055">
    <property type="entry name" value="Ntn_hydrolases_N"/>
</dbReference>
<dbReference type="InterPro" id="IPR051786">
    <property type="entry name" value="ASN_synthetase/amidase"/>
</dbReference>
<dbReference type="SUPFAM" id="SSF52402">
    <property type="entry name" value="Adenine nucleotide alpha hydrolases-like"/>
    <property type="match status" value="1"/>
</dbReference>
<dbReference type="NCBIfam" id="TIGR01536">
    <property type="entry name" value="asn_synth_AEB"/>
    <property type="match status" value="1"/>
</dbReference>
<organism evidence="12 13">
    <name type="scientific">Simplicispira suum</name>
    <dbReference type="NCBI Taxonomy" id="2109915"/>
    <lineage>
        <taxon>Bacteria</taxon>
        <taxon>Pseudomonadati</taxon>
        <taxon>Pseudomonadota</taxon>
        <taxon>Betaproteobacteria</taxon>
        <taxon>Burkholderiales</taxon>
        <taxon>Comamonadaceae</taxon>
        <taxon>Simplicispira</taxon>
    </lineage>
</organism>
<dbReference type="AlphaFoldDB" id="A0A2S0MX53"/>
<dbReference type="RefSeq" id="WP_106445453.1">
    <property type="nucleotide sequence ID" value="NZ_CP027669.1"/>
</dbReference>
<evidence type="ECO:0000313" key="13">
    <source>
        <dbReference type="Proteomes" id="UP000239326"/>
    </source>
</evidence>
<feature type="domain" description="Glutamine amidotransferase type-2" evidence="11">
    <location>
        <begin position="2"/>
        <end position="209"/>
    </location>
</feature>
<evidence type="ECO:0000256" key="2">
    <source>
        <dbReference type="ARBA" id="ARBA00005752"/>
    </source>
</evidence>
<feature type="binding site" evidence="9">
    <location>
        <position position="271"/>
    </location>
    <ligand>
        <name>ATP</name>
        <dbReference type="ChEBI" id="CHEBI:30616"/>
    </ligand>
</feature>
<keyword evidence="8" id="KW-0061">Asparagine biosynthesis</keyword>
<sequence>MCGLIFQKNNVENIDRVAFQGHLEKIKWRGPDVQKVTVFNGGKVALGHCRLSILDLHSRSDQPMSSECGQFHILLNGEIYNHNSLRDELNLTCKTESDTETLLNGYIKVGNKIFSMLDGMFAVVIYDSFNDSWIAARDAFGIKPLFIFKDDVQAIISSEAAAIARIVDAAPSKEAIAEWRIIRRPLPGYSFFEGIEEILPGTFLSSNGVVERHWHWLPCTEQFDQNKFESLLKESIEAHELSDVKIVSLLSGGLDSALIAKLSKINTCYTIGLPSNNEFEGAEETASSISKELRIIELTEADLRENWRQLIKLRGEPLCVPNEGLIYHVCKMMLSDEKVVLTGEGADELLFGYDEIFRWCLKQSEINEIEFLLEYGYSNVVNSERLINFVSELKKNKSPVEFLEDFFYQVHLPGLLRRMDLASMAASKEARVPFINKKLIAYLYRQPAETKINSIESKIPIRRLAEKLELKGALGRTKIGFSAKLNMKHSRKQDYEEFRKTVMESLGW</sequence>
<comment type="similarity">
    <text evidence="2">Belongs to the asparagine synthetase family.</text>
</comment>
<keyword evidence="5 9" id="KW-0067">ATP-binding</keyword>
<dbReference type="InterPro" id="IPR014729">
    <property type="entry name" value="Rossmann-like_a/b/a_fold"/>
</dbReference>
<comment type="catalytic activity">
    <reaction evidence="7">
        <text>L-aspartate + L-glutamine + ATP + H2O = L-asparagine + L-glutamate + AMP + diphosphate + H(+)</text>
        <dbReference type="Rhea" id="RHEA:12228"/>
        <dbReference type="ChEBI" id="CHEBI:15377"/>
        <dbReference type="ChEBI" id="CHEBI:15378"/>
        <dbReference type="ChEBI" id="CHEBI:29985"/>
        <dbReference type="ChEBI" id="CHEBI:29991"/>
        <dbReference type="ChEBI" id="CHEBI:30616"/>
        <dbReference type="ChEBI" id="CHEBI:33019"/>
        <dbReference type="ChEBI" id="CHEBI:58048"/>
        <dbReference type="ChEBI" id="CHEBI:58359"/>
        <dbReference type="ChEBI" id="CHEBI:456215"/>
        <dbReference type="EC" id="6.3.5.4"/>
    </reaction>
</comment>
<keyword evidence="4 9" id="KW-0547">Nucleotide-binding</keyword>
<dbReference type="PROSITE" id="PS51278">
    <property type="entry name" value="GATASE_TYPE_2"/>
    <property type="match status" value="1"/>
</dbReference>
<evidence type="ECO:0000259" key="11">
    <source>
        <dbReference type="PROSITE" id="PS51278"/>
    </source>
</evidence>
<dbReference type="Gene3D" id="3.40.50.620">
    <property type="entry name" value="HUPs"/>
    <property type="match status" value="1"/>
</dbReference>
<evidence type="ECO:0000256" key="10">
    <source>
        <dbReference type="PIRSR" id="PIRSR001589-3"/>
    </source>
</evidence>
<keyword evidence="6 8" id="KW-0315">Glutamine amidotransferase</keyword>
<feature type="active site" description="For GATase activity" evidence="8">
    <location>
        <position position="2"/>
    </location>
</feature>
<dbReference type="Pfam" id="PF00733">
    <property type="entry name" value="Asn_synthase"/>
    <property type="match status" value="1"/>
</dbReference>
<feature type="binding site" evidence="9">
    <location>
        <position position="249"/>
    </location>
    <ligand>
        <name>ATP</name>
        <dbReference type="ChEBI" id="CHEBI:30616"/>
    </ligand>
</feature>
<dbReference type="InterPro" id="IPR017932">
    <property type="entry name" value="GATase_2_dom"/>
</dbReference>
<keyword evidence="13" id="KW-1185">Reference proteome</keyword>
<feature type="binding site" evidence="9">
    <location>
        <position position="98"/>
    </location>
    <ligand>
        <name>L-glutamine</name>
        <dbReference type="ChEBI" id="CHEBI:58359"/>
    </ligand>
</feature>
<dbReference type="Gene3D" id="3.60.20.10">
    <property type="entry name" value="Glutamine Phosphoribosylpyrophosphate, subunit 1, domain 1"/>
    <property type="match status" value="1"/>
</dbReference>
<evidence type="ECO:0000313" key="12">
    <source>
        <dbReference type="EMBL" id="AVO40462.1"/>
    </source>
</evidence>
<dbReference type="GO" id="GO:0005524">
    <property type="term" value="F:ATP binding"/>
    <property type="evidence" value="ECO:0007669"/>
    <property type="project" value="UniProtKB-KW"/>
</dbReference>
<dbReference type="PANTHER" id="PTHR43284:SF1">
    <property type="entry name" value="ASPARAGINE SYNTHETASE"/>
    <property type="match status" value="1"/>
</dbReference>
<accession>A0A2S0MX53</accession>
<dbReference type="KEGG" id="simp:C6571_03450"/>
<dbReference type="CDD" id="cd01991">
    <property type="entry name" value="Asn_synthase_B_C"/>
    <property type="match status" value="1"/>
</dbReference>
<name>A0A2S0MX53_9BURK</name>
<dbReference type="PIRSF" id="PIRSF001589">
    <property type="entry name" value="Asn_synthetase_glu-h"/>
    <property type="match status" value="1"/>
</dbReference>
<dbReference type="PANTHER" id="PTHR43284">
    <property type="entry name" value="ASPARAGINE SYNTHETASE (GLUTAMINE-HYDROLYZING)"/>
    <property type="match status" value="1"/>
</dbReference>
<evidence type="ECO:0000256" key="5">
    <source>
        <dbReference type="ARBA" id="ARBA00022840"/>
    </source>
</evidence>
<evidence type="ECO:0000256" key="6">
    <source>
        <dbReference type="ARBA" id="ARBA00022962"/>
    </source>
</evidence>
<dbReference type="EMBL" id="CP027669">
    <property type="protein sequence ID" value="AVO40462.1"/>
    <property type="molecule type" value="Genomic_DNA"/>
</dbReference>
<dbReference type="Proteomes" id="UP000239326">
    <property type="component" value="Chromosome"/>
</dbReference>
<evidence type="ECO:0000256" key="4">
    <source>
        <dbReference type="ARBA" id="ARBA00022741"/>
    </source>
</evidence>
<evidence type="ECO:0000256" key="7">
    <source>
        <dbReference type="ARBA" id="ARBA00048741"/>
    </source>
</evidence>
<protein>
    <recommendedName>
        <fullName evidence="3">asparagine synthase (glutamine-hydrolyzing)</fullName>
        <ecNumber evidence="3">6.3.5.4</ecNumber>
    </recommendedName>
</protein>
<feature type="site" description="Important for beta-aspartyl-AMP intermediate formation" evidence="10">
    <location>
        <position position="344"/>
    </location>
</feature>
<evidence type="ECO:0000256" key="1">
    <source>
        <dbReference type="ARBA" id="ARBA00005187"/>
    </source>
</evidence>
<dbReference type="SUPFAM" id="SSF56235">
    <property type="entry name" value="N-terminal nucleophile aminohydrolases (Ntn hydrolases)"/>
    <property type="match status" value="1"/>
</dbReference>
<dbReference type="GO" id="GO:0006529">
    <property type="term" value="P:asparagine biosynthetic process"/>
    <property type="evidence" value="ECO:0007669"/>
    <property type="project" value="UniProtKB-KW"/>
</dbReference>
<evidence type="ECO:0000256" key="3">
    <source>
        <dbReference type="ARBA" id="ARBA00012737"/>
    </source>
</evidence>
<reference evidence="12 13" key="1">
    <citation type="submission" date="2018-03" db="EMBL/GenBank/DDBJ databases">
        <title>Genome sequencing of Simplicispira sp.</title>
        <authorList>
            <person name="Kim S.-J."/>
            <person name="Heo J."/>
            <person name="Kwon S.-W."/>
        </authorList>
    </citation>
    <scope>NUCLEOTIDE SEQUENCE [LARGE SCALE GENOMIC DNA]</scope>
    <source>
        <strain evidence="12 13">SC1-8</strain>
    </source>
</reference>
<evidence type="ECO:0000256" key="9">
    <source>
        <dbReference type="PIRSR" id="PIRSR001589-2"/>
    </source>
</evidence>
<dbReference type="InterPro" id="IPR006426">
    <property type="entry name" value="Asn_synth_AEB"/>
</dbReference>